<keyword evidence="2" id="KW-1185">Reference proteome</keyword>
<dbReference type="OrthoDB" id="5986190at2759"/>
<protein>
    <recommendedName>
        <fullName evidence="3">Kinesin light chain</fullName>
    </recommendedName>
</protein>
<sequence length="182" mass="20802">MRAPQPDIQTISFPSFSRLDSPHVGHLLFKITPRLLDELDDMDYVVKQTILHSLELKAKTTQCTDCNNEYKRLEEILGRDHSDSIAAKYIAGHLKVTEEDFVGAETIFRDVLLLRSRSLGADHPETIKTVISLMDTVMARDKYNEAKEIGESIWETMTRRKTSGANDTIKYFMRIPDLASQE</sequence>
<dbReference type="EMBL" id="CALLCH030000018">
    <property type="protein sequence ID" value="CAI4218865.1"/>
    <property type="molecule type" value="Genomic_DNA"/>
</dbReference>
<organism evidence="1 2">
    <name type="scientific">Parascedosporium putredinis</name>
    <dbReference type="NCBI Taxonomy" id="1442378"/>
    <lineage>
        <taxon>Eukaryota</taxon>
        <taxon>Fungi</taxon>
        <taxon>Dikarya</taxon>
        <taxon>Ascomycota</taxon>
        <taxon>Pezizomycotina</taxon>
        <taxon>Sordariomycetes</taxon>
        <taxon>Hypocreomycetidae</taxon>
        <taxon>Microascales</taxon>
        <taxon>Microascaceae</taxon>
        <taxon>Parascedosporium</taxon>
    </lineage>
</organism>
<dbReference type="InterPro" id="IPR011990">
    <property type="entry name" value="TPR-like_helical_dom_sf"/>
</dbReference>
<dbReference type="Proteomes" id="UP000838763">
    <property type="component" value="Unassembled WGS sequence"/>
</dbReference>
<dbReference type="AlphaFoldDB" id="A0A9P1HAC6"/>
<reference evidence="1" key="1">
    <citation type="submission" date="2022-11" db="EMBL/GenBank/DDBJ databases">
        <authorList>
            <person name="Scott C."/>
            <person name="Bruce N."/>
        </authorList>
    </citation>
    <scope>NUCLEOTIDE SEQUENCE</scope>
</reference>
<evidence type="ECO:0000313" key="2">
    <source>
        <dbReference type="Proteomes" id="UP000838763"/>
    </source>
</evidence>
<name>A0A9P1HAC6_9PEZI</name>
<proteinExistence type="predicted"/>
<dbReference type="Gene3D" id="1.25.40.10">
    <property type="entry name" value="Tetratricopeptide repeat domain"/>
    <property type="match status" value="1"/>
</dbReference>
<evidence type="ECO:0008006" key="3">
    <source>
        <dbReference type="Google" id="ProtNLM"/>
    </source>
</evidence>
<comment type="caution">
    <text evidence="1">The sequence shown here is derived from an EMBL/GenBank/DDBJ whole genome shotgun (WGS) entry which is preliminary data.</text>
</comment>
<evidence type="ECO:0000313" key="1">
    <source>
        <dbReference type="EMBL" id="CAI4218865.1"/>
    </source>
</evidence>
<gene>
    <name evidence="1" type="ORF">PPNO1_LOCUS8438</name>
</gene>
<accession>A0A9P1HAC6</accession>